<protein>
    <submittedName>
        <fullName evidence="6">Uncharacterized protein</fullName>
    </submittedName>
</protein>
<dbReference type="InterPro" id="IPR058675">
    <property type="entry name" value="DUF8054_C"/>
</dbReference>
<keyword evidence="2" id="KW-1133">Transmembrane helix</keyword>
<keyword evidence="2" id="KW-0812">Transmembrane</keyword>
<reference evidence="6" key="1">
    <citation type="submission" date="2022-09" db="EMBL/GenBank/DDBJ databases">
        <title>Enrichment on poylsaccharides allowed isolation of novel metabolic and taxonomic groups of Haloarchaea.</title>
        <authorList>
            <person name="Sorokin D.Y."/>
            <person name="Elcheninov A.G."/>
            <person name="Khizhniak T.V."/>
            <person name="Kolganova T.V."/>
            <person name="Kublanov I.V."/>
        </authorList>
    </citation>
    <scope>NUCLEOTIDE SEQUENCE</scope>
    <source>
        <strain evidence="6">AArc-xg1-1</strain>
    </source>
</reference>
<proteinExistence type="predicted"/>
<feature type="compositionally biased region" description="Basic and acidic residues" evidence="1">
    <location>
        <begin position="120"/>
        <end position="134"/>
    </location>
</feature>
<organism evidence="6 7">
    <name type="scientific">Natronoglomus mannanivorans</name>
    <dbReference type="NCBI Taxonomy" id="2979990"/>
    <lineage>
        <taxon>Archaea</taxon>
        <taxon>Methanobacteriati</taxon>
        <taxon>Methanobacteriota</taxon>
        <taxon>Stenosarchaea group</taxon>
        <taxon>Halobacteria</taxon>
        <taxon>Halobacteriales</taxon>
        <taxon>Natrialbaceae</taxon>
        <taxon>Natronoglomus</taxon>
    </lineage>
</organism>
<feature type="domain" description="DUF8054" evidence="3">
    <location>
        <begin position="9"/>
        <end position="88"/>
    </location>
</feature>
<dbReference type="Pfam" id="PF26236">
    <property type="entry name" value="DUF8054_N"/>
    <property type="match status" value="1"/>
</dbReference>
<gene>
    <name evidence="6" type="ORF">OB960_12665</name>
</gene>
<feature type="domain" description="DUF8054" evidence="5">
    <location>
        <begin position="155"/>
        <end position="274"/>
    </location>
</feature>
<dbReference type="Pfam" id="PF26238">
    <property type="entry name" value="DUF8054_M"/>
    <property type="match status" value="1"/>
</dbReference>
<feature type="transmembrane region" description="Helical" evidence="2">
    <location>
        <begin position="31"/>
        <end position="58"/>
    </location>
</feature>
<evidence type="ECO:0000256" key="2">
    <source>
        <dbReference type="SAM" id="Phobius"/>
    </source>
</evidence>
<dbReference type="RefSeq" id="WP_338004077.1">
    <property type="nucleotide sequence ID" value="NZ_JAOPKA010000007.1"/>
</dbReference>
<sequence length="330" mass="36120">MKLVLPNTIDRIRQPEYTGENRCIPCTSVNVVIAAVLSLGAGLLFVPLGVVVFAASLLSIYLRGYLVPGTPTLTKRYFPDWALAKFDKAPEDTTESFGVNADVFETANDGNGSDGTDGGRSLETDGGRRIETDGGKPVATDDSSSEDLPDFDDLDAEELFLEHGVVEPTAEDDDLQLTADVREVWRERMADRRDGDRVDQLASFFDVDAADLELSHHDKTTAVNVLYEGRLAGKWESDAAILADLAAADILGEWLPGWESYPLQPKSAVVSGLRAFAETCPDCEGKIELEEEIVESCCRTHEVYAVTCNDCEARLLEISRMQGKKPRPTK</sequence>
<evidence type="ECO:0000313" key="6">
    <source>
        <dbReference type="EMBL" id="MCU4742251.1"/>
    </source>
</evidence>
<accession>A0AAP3E244</accession>
<evidence type="ECO:0000259" key="4">
    <source>
        <dbReference type="Pfam" id="PF26237"/>
    </source>
</evidence>
<keyword evidence="2" id="KW-0472">Membrane</keyword>
<evidence type="ECO:0000259" key="5">
    <source>
        <dbReference type="Pfam" id="PF26238"/>
    </source>
</evidence>
<dbReference type="AlphaFoldDB" id="A0AAP3E244"/>
<dbReference type="Pfam" id="PF26237">
    <property type="entry name" value="DUF8054_C"/>
    <property type="match status" value="1"/>
</dbReference>
<dbReference type="Proteomes" id="UP001321018">
    <property type="component" value="Unassembled WGS sequence"/>
</dbReference>
<feature type="domain" description="DUF8054" evidence="4">
    <location>
        <begin position="278"/>
        <end position="317"/>
    </location>
</feature>
<comment type="caution">
    <text evidence="6">The sequence shown here is derived from an EMBL/GenBank/DDBJ whole genome shotgun (WGS) entry which is preliminary data.</text>
</comment>
<evidence type="ECO:0000256" key="1">
    <source>
        <dbReference type="SAM" id="MobiDB-lite"/>
    </source>
</evidence>
<evidence type="ECO:0000259" key="3">
    <source>
        <dbReference type="Pfam" id="PF26236"/>
    </source>
</evidence>
<dbReference type="InterPro" id="IPR058674">
    <property type="entry name" value="DUF8054_N"/>
</dbReference>
<name>A0AAP3E244_9EURY</name>
<dbReference type="InterPro" id="IPR058775">
    <property type="entry name" value="DUF8054_M"/>
</dbReference>
<evidence type="ECO:0000313" key="7">
    <source>
        <dbReference type="Proteomes" id="UP001321018"/>
    </source>
</evidence>
<feature type="region of interest" description="Disordered" evidence="1">
    <location>
        <begin position="104"/>
        <end position="149"/>
    </location>
</feature>
<dbReference type="EMBL" id="JAOPKA010000007">
    <property type="protein sequence ID" value="MCU4742251.1"/>
    <property type="molecule type" value="Genomic_DNA"/>
</dbReference>